<name>A0A8T0S687_PANVG</name>
<gene>
    <name evidence="3" type="ORF">PVAP13_5NG564900</name>
</gene>
<accession>A0A8T0S687</accession>
<organism evidence="3 4">
    <name type="scientific">Panicum virgatum</name>
    <name type="common">Blackwell switchgrass</name>
    <dbReference type="NCBI Taxonomy" id="38727"/>
    <lineage>
        <taxon>Eukaryota</taxon>
        <taxon>Viridiplantae</taxon>
        <taxon>Streptophyta</taxon>
        <taxon>Embryophyta</taxon>
        <taxon>Tracheophyta</taxon>
        <taxon>Spermatophyta</taxon>
        <taxon>Magnoliopsida</taxon>
        <taxon>Liliopsida</taxon>
        <taxon>Poales</taxon>
        <taxon>Poaceae</taxon>
        <taxon>PACMAD clade</taxon>
        <taxon>Panicoideae</taxon>
        <taxon>Panicodae</taxon>
        <taxon>Paniceae</taxon>
        <taxon>Panicinae</taxon>
        <taxon>Panicum</taxon>
        <taxon>Panicum sect. Hiantes</taxon>
    </lineage>
</organism>
<keyword evidence="1" id="KW-0732">Signal</keyword>
<reference evidence="3" key="1">
    <citation type="submission" date="2020-05" db="EMBL/GenBank/DDBJ databases">
        <title>WGS assembly of Panicum virgatum.</title>
        <authorList>
            <person name="Lovell J.T."/>
            <person name="Jenkins J."/>
            <person name="Shu S."/>
            <person name="Juenger T.E."/>
            <person name="Schmutz J."/>
        </authorList>
    </citation>
    <scope>NUCLEOTIDE SEQUENCE</scope>
    <source>
        <strain evidence="3">AP13</strain>
    </source>
</reference>
<evidence type="ECO:0000259" key="2">
    <source>
        <dbReference type="Pfam" id="PF11717"/>
    </source>
</evidence>
<dbReference type="InterPro" id="IPR016197">
    <property type="entry name" value="Chromo-like_dom_sf"/>
</dbReference>
<sequence length="128" mass="14667">MERRLWSSAASSSWAAHLLLEVCTRVMCRWCGQKLHPVKVIECRKGSSSSSPTDYKYYVHYTECKDPPCLASQSHQEVSCLGLGFGLLQIWGNLDFTAHWSIGCRAIQFRPFCDELSFQFSFLCTFQQ</sequence>
<dbReference type="SUPFAM" id="SSF54160">
    <property type="entry name" value="Chromo domain-like"/>
    <property type="match status" value="1"/>
</dbReference>
<dbReference type="Gene3D" id="2.30.30.140">
    <property type="match status" value="1"/>
</dbReference>
<evidence type="ECO:0000256" key="1">
    <source>
        <dbReference type="SAM" id="SignalP"/>
    </source>
</evidence>
<feature type="signal peptide" evidence="1">
    <location>
        <begin position="1"/>
        <end position="28"/>
    </location>
</feature>
<dbReference type="Proteomes" id="UP000823388">
    <property type="component" value="Chromosome 5N"/>
</dbReference>
<dbReference type="Pfam" id="PF11717">
    <property type="entry name" value="Tudor-knot"/>
    <property type="match status" value="1"/>
</dbReference>
<dbReference type="EMBL" id="CM029046">
    <property type="protein sequence ID" value="KAG2592608.1"/>
    <property type="molecule type" value="Genomic_DNA"/>
</dbReference>
<evidence type="ECO:0000313" key="3">
    <source>
        <dbReference type="EMBL" id="KAG2592608.1"/>
    </source>
</evidence>
<comment type="caution">
    <text evidence="3">The sequence shown here is derived from an EMBL/GenBank/DDBJ whole genome shotgun (WGS) entry which is preliminary data.</text>
</comment>
<keyword evidence="4" id="KW-1185">Reference proteome</keyword>
<protein>
    <recommendedName>
        <fullName evidence="2">Tudor-knot domain-containing protein</fullName>
    </recommendedName>
</protein>
<evidence type="ECO:0000313" key="4">
    <source>
        <dbReference type="Proteomes" id="UP000823388"/>
    </source>
</evidence>
<feature type="chain" id="PRO_5035775729" description="Tudor-knot domain-containing protein" evidence="1">
    <location>
        <begin position="29"/>
        <end position="128"/>
    </location>
</feature>
<dbReference type="InterPro" id="IPR025995">
    <property type="entry name" value="Tudor-knot"/>
</dbReference>
<proteinExistence type="predicted"/>
<feature type="domain" description="Tudor-knot" evidence="2">
    <location>
        <begin position="21"/>
        <end position="64"/>
    </location>
</feature>
<dbReference type="AlphaFoldDB" id="A0A8T0S687"/>